<comment type="subcellular location">
    <subcellularLocation>
        <location evidence="1">Chromosome</location>
    </subcellularLocation>
</comment>
<dbReference type="AlphaFoldDB" id="A0A0D7BR46"/>
<evidence type="ECO:0000313" key="11">
    <source>
        <dbReference type="Proteomes" id="UP000054007"/>
    </source>
</evidence>
<dbReference type="InterPro" id="IPR011989">
    <property type="entry name" value="ARM-like"/>
</dbReference>
<gene>
    <name evidence="10" type="ORF">CYLTODRAFT_19435</name>
</gene>
<dbReference type="InterPro" id="IPR027165">
    <property type="entry name" value="CND3"/>
</dbReference>
<accession>A0A0D7BR46</accession>
<protein>
    <recommendedName>
        <fullName evidence="9">Nuclear condensin complex subunit 3 C-terminal domain-containing protein</fullName>
    </recommendedName>
</protein>
<evidence type="ECO:0000256" key="7">
    <source>
        <dbReference type="ARBA" id="ARBA00023306"/>
    </source>
</evidence>
<dbReference type="InterPro" id="IPR025977">
    <property type="entry name" value="Cnd3_C"/>
</dbReference>
<keyword evidence="11" id="KW-1185">Reference proteome</keyword>
<dbReference type="Pfam" id="PF12719">
    <property type="entry name" value="Cnd3"/>
    <property type="match status" value="1"/>
</dbReference>
<evidence type="ECO:0000256" key="4">
    <source>
        <dbReference type="ARBA" id="ARBA00022618"/>
    </source>
</evidence>
<sequence>MAKSAPISNLHAAVAAIFGETQVSAANHRKNSVALYKVHVQASKPSKDGSETREEEFEREFMLMLTRVMELKKGALPDRVVRFAGTYVKHLNTKVAEENEKKGITPDDTLASRFTSHILNFLMGGFNAKNKVVRGRCVQIVAEMMPGIGDLDEDTFNQLRFGLSQRIRDKETSIRVSAVVAIHKLIGTEDPDDDADEETVLERLLDIMSNDDAAEVRRAVVQYIPILQDTLHHILLRLRDVDAQTRKTVYSAVLQPKLGHPRRLTIAQREEIVKSGLGDREPSVRLAASKMLASWLDIMMGESAHAKELEAWEGDDGGIMKGLVEFLHLFDVVGPGSVMGADGVTAIFNLRPDIVDIFKFTDEYWTSLTAESAVLARCFVAFCLKEKKQEVMDESGLPAISAFAYHIGDHYNSLLAILDELRILGAGEEGADSEEIEQREEDLARAESILKELLQMTVNLDFSDELGRRKLFAIVRNILGHIGLREVIIEPALDVLYQITPSEQELVRIVVEIVSDLRDKDEDEDEDGDAKSDAGSVASVDQPKGVLRKIKDRSTMSPEEQRAADEADLRCLTICIAMLERVNGSFEENVILEGLIADLIVPAVKSKDIVMREKGLISLGLCCLIAKKMALNSFKLFFSQLQNTPDELRLKVLTIVFDLILVYEFDIIARDEVVAEQITTFLVQMLEAEEVPKVQATLCVGICKLLLAGLIKDQKVLATLVLTYISPVTAGNEELRQCLSFFFPVYCYSSLENQARMQAIFLQAFEHATELRDELEEGEDMITLQQLSTLMMDWTNQEKSVDKTHDKKQVHASLAVDLLKALYDSERTDEERKIFCQQLNHLHINKGLDLKSITKLNILTENLHAQHPLQNATLERSMNKFRGTLGKMFEHDLQELEFNTLLDDEIRGLYDYIGVDVPEGEDVSFSFERSRFLTDSMVAPAQNEDEDEYVFCSDYCCILTLIL</sequence>
<dbReference type="Gene3D" id="1.25.10.10">
    <property type="entry name" value="Leucine-rich Repeat Variant"/>
    <property type="match status" value="1"/>
</dbReference>
<evidence type="ECO:0000256" key="5">
    <source>
        <dbReference type="ARBA" id="ARBA00022776"/>
    </source>
</evidence>
<evidence type="ECO:0000256" key="8">
    <source>
        <dbReference type="SAM" id="MobiDB-lite"/>
    </source>
</evidence>
<dbReference type="PANTHER" id="PTHR14418">
    <property type="entry name" value="CONDENSIN COMPLEX SUBUNIT 3-RELATED"/>
    <property type="match status" value="1"/>
</dbReference>
<evidence type="ECO:0000259" key="9">
    <source>
        <dbReference type="Pfam" id="PF12719"/>
    </source>
</evidence>
<dbReference type="InterPro" id="IPR016024">
    <property type="entry name" value="ARM-type_fold"/>
</dbReference>
<feature type="region of interest" description="Disordered" evidence="8">
    <location>
        <begin position="520"/>
        <end position="539"/>
    </location>
</feature>
<dbReference type="GO" id="GO:0000796">
    <property type="term" value="C:condensin complex"/>
    <property type="evidence" value="ECO:0007669"/>
    <property type="project" value="InterPro"/>
</dbReference>
<evidence type="ECO:0000256" key="6">
    <source>
        <dbReference type="ARBA" id="ARBA00023067"/>
    </source>
</evidence>
<dbReference type="PANTHER" id="PTHR14418:SF5">
    <property type="entry name" value="CONDENSIN COMPLEX SUBUNIT 3"/>
    <property type="match status" value="1"/>
</dbReference>
<reference evidence="10 11" key="1">
    <citation type="journal article" date="2015" name="Fungal Genet. Biol.">
        <title>Evolution of novel wood decay mechanisms in Agaricales revealed by the genome sequences of Fistulina hepatica and Cylindrobasidium torrendii.</title>
        <authorList>
            <person name="Floudas D."/>
            <person name="Held B.W."/>
            <person name="Riley R."/>
            <person name="Nagy L.G."/>
            <person name="Koehler G."/>
            <person name="Ransdell A.S."/>
            <person name="Younus H."/>
            <person name="Chow J."/>
            <person name="Chiniquy J."/>
            <person name="Lipzen A."/>
            <person name="Tritt A."/>
            <person name="Sun H."/>
            <person name="Haridas S."/>
            <person name="LaButti K."/>
            <person name="Ohm R.A."/>
            <person name="Kues U."/>
            <person name="Blanchette R.A."/>
            <person name="Grigoriev I.V."/>
            <person name="Minto R.E."/>
            <person name="Hibbett D.S."/>
        </authorList>
    </citation>
    <scope>NUCLEOTIDE SEQUENCE [LARGE SCALE GENOMIC DNA]</scope>
    <source>
        <strain evidence="10 11">FP15055 ss-10</strain>
    </source>
</reference>
<keyword evidence="3" id="KW-0158">Chromosome</keyword>
<keyword evidence="7" id="KW-0131">Cell cycle</keyword>
<dbReference type="GO" id="GO:0000793">
    <property type="term" value="C:condensed chromosome"/>
    <property type="evidence" value="ECO:0007669"/>
    <property type="project" value="TreeGrafter"/>
</dbReference>
<evidence type="ECO:0000256" key="2">
    <source>
        <dbReference type="ARBA" id="ARBA00006533"/>
    </source>
</evidence>
<comment type="similarity">
    <text evidence="2">Belongs to the CND3 (condensin subunit 3) family.</text>
</comment>
<proteinExistence type="inferred from homology"/>
<dbReference type="EMBL" id="KN880441">
    <property type="protein sequence ID" value="KIY72680.1"/>
    <property type="molecule type" value="Genomic_DNA"/>
</dbReference>
<feature type="domain" description="Nuclear condensin complex subunit 3 C-terminal" evidence="9">
    <location>
        <begin position="570"/>
        <end position="844"/>
    </location>
</feature>
<dbReference type="SUPFAM" id="SSF48371">
    <property type="entry name" value="ARM repeat"/>
    <property type="match status" value="1"/>
</dbReference>
<dbReference type="GO" id="GO:0007076">
    <property type="term" value="P:mitotic chromosome condensation"/>
    <property type="evidence" value="ECO:0007669"/>
    <property type="project" value="InterPro"/>
</dbReference>
<organism evidence="10 11">
    <name type="scientific">Cylindrobasidium torrendii FP15055 ss-10</name>
    <dbReference type="NCBI Taxonomy" id="1314674"/>
    <lineage>
        <taxon>Eukaryota</taxon>
        <taxon>Fungi</taxon>
        <taxon>Dikarya</taxon>
        <taxon>Basidiomycota</taxon>
        <taxon>Agaricomycotina</taxon>
        <taxon>Agaricomycetes</taxon>
        <taxon>Agaricomycetidae</taxon>
        <taxon>Agaricales</taxon>
        <taxon>Marasmiineae</taxon>
        <taxon>Physalacriaceae</taxon>
        <taxon>Cylindrobasidium</taxon>
    </lineage>
</organism>
<dbReference type="GO" id="GO:0051301">
    <property type="term" value="P:cell division"/>
    <property type="evidence" value="ECO:0007669"/>
    <property type="project" value="UniProtKB-KW"/>
</dbReference>
<evidence type="ECO:0000313" key="10">
    <source>
        <dbReference type="EMBL" id="KIY72680.1"/>
    </source>
</evidence>
<name>A0A0D7BR46_9AGAR</name>
<evidence type="ECO:0000256" key="3">
    <source>
        <dbReference type="ARBA" id="ARBA00022454"/>
    </source>
</evidence>
<keyword evidence="5" id="KW-0498">Mitosis</keyword>
<dbReference type="OrthoDB" id="27187at2759"/>
<keyword evidence="4" id="KW-0132">Cell division</keyword>
<keyword evidence="6" id="KW-0226">DNA condensation</keyword>
<evidence type="ECO:0000256" key="1">
    <source>
        <dbReference type="ARBA" id="ARBA00004286"/>
    </source>
</evidence>
<dbReference type="STRING" id="1314674.A0A0D7BR46"/>
<dbReference type="Proteomes" id="UP000054007">
    <property type="component" value="Unassembled WGS sequence"/>
</dbReference>